<protein>
    <submittedName>
        <fullName evidence="1">Small nuclear RNA-activating complex polypeptide 3</fullName>
    </submittedName>
</protein>
<dbReference type="Proteomes" id="UP000005237">
    <property type="component" value="Unassembled WGS sequence"/>
</dbReference>
<sequence>MDRKFQSDEQWYVSPLLDLKNVKEDLLECRQSAEDTLYRDISDDSEKESEKEKDNALWTENLIMSAGVSEEQATEAVEEVSKYDFKVLWDYSQAKMSI</sequence>
<reference evidence="2" key="1">
    <citation type="submission" date="2010-08" db="EMBL/GenBank/DDBJ databases">
        <authorList>
            <consortium name="Caenorhabditis japonica Sequencing Consortium"/>
            <person name="Wilson R.K."/>
        </authorList>
    </citation>
    <scope>NUCLEOTIDE SEQUENCE [LARGE SCALE GENOMIC DNA]</scope>
    <source>
        <strain evidence="2">DF5081</strain>
    </source>
</reference>
<organism evidence="1 2">
    <name type="scientific">Caenorhabditis japonica</name>
    <dbReference type="NCBI Taxonomy" id="281687"/>
    <lineage>
        <taxon>Eukaryota</taxon>
        <taxon>Metazoa</taxon>
        <taxon>Ecdysozoa</taxon>
        <taxon>Nematoda</taxon>
        <taxon>Chromadorea</taxon>
        <taxon>Rhabditida</taxon>
        <taxon>Rhabditina</taxon>
        <taxon>Rhabditomorpha</taxon>
        <taxon>Rhabditoidea</taxon>
        <taxon>Rhabditidae</taxon>
        <taxon>Peloderinae</taxon>
        <taxon>Caenorhabditis</taxon>
    </lineage>
</organism>
<reference evidence="1" key="2">
    <citation type="submission" date="2022-06" db="UniProtKB">
        <authorList>
            <consortium name="EnsemblMetazoa"/>
        </authorList>
    </citation>
    <scope>IDENTIFICATION</scope>
    <source>
        <strain evidence="1">DF5081</strain>
    </source>
</reference>
<evidence type="ECO:0000313" key="2">
    <source>
        <dbReference type="Proteomes" id="UP000005237"/>
    </source>
</evidence>
<name>A0A8R1J237_CAEJA</name>
<proteinExistence type="predicted"/>
<keyword evidence="2" id="KW-1185">Reference proteome</keyword>
<dbReference type="AlphaFoldDB" id="A0A8R1J237"/>
<dbReference type="EnsemblMetazoa" id="CJA41934a.1">
    <property type="protein sequence ID" value="CJA41934a.1"/>
    <property type="gene ID" value="WBGene00217782"/>
</dbReference>
<accession>A0A8R1J237</accession>
<evidence type="ECO:0000313" key="1">
    <source>
        <dbReference type="EnsemblMetazoa" id="CJA41934a.1"/>
    </source>
</evidence>